<keyword evidence="1" id="KW-0812">Transmembrane</keyword>
<dbReference type="EMBL" id="STFG01000007">
    <property type="protein sequence ID" value="THU01934.1"/>
    <property type="molecule type" value="Genomic_DNA"/>
</dbReference>
<dbReference type="RefSeq" id="WP_136573241.1">
    <property type="nucleotide sequence ID" value="NZ_STFG01000007.1"/>
</dbReference>
<accession>A0A4S8F6Q4</accession>
<protein>
    <submittedName>
        <fullName evidence="2">DUF3325 domain-containing protein</fullName>
    </submittedName>
</protein>
<feature type="transmembrane region" description="Helical" evidence="1">
    <location>
        <begin position="47"/>
        <end position="66"/>
    </location>
</feature>
<dbReference type="Pfam" id="PF11804">
    <property type="entry name" value="DUF3325"/>
    <property type="match status" value="1"/>
</dbReference>
<dbReference type="Proteomes" id="UP000308917">
    <property type="component" value="Unassembled WGS sequence"/>
</dbReference>
<name>A0A4S8F6Q4_9BURK</name>
<feature type="transmembrane region" description="Helical" evidence="1">
    <location>
        <begin position="6"/>
        <end position="26"/>
    </location>
</feature>
<dbReference type="AlphaFoldDB" id="A0A4S8F6Q4"/>
<keyword evidence="1" id="KW-0472">Membrane</keyword>
<feature type="transmembrane region" description="Helical" evidence="1">
    <location>
        <begin position="72"/>
        <end position="92"/>
    </location>
</feature>
<gene>
    <name evidence="2" type="ORF">E9531_07985</name>
</gene>
<keyword evidence="3" id="KW-1185">Reference proteome</keyword>
<keyword evidence="1" id="KW-1133">Transmembrane helix</keyword>
<sequence>MSGQVLWAHAGVLAALLLAFACLAVAMPRHQADLFGCEWPRSRSWAWRALGWLGVLASGWGAIHFLGWGFGMAAWCGHASLAAGVVLVALALQVRWQTSAAKA</sequence>
<dbReference type="InterPro" id="IPR021762">
    <property type="entry name" value="DUF3325"/>
</dbReference>
<evidence type="ECO:0000256" key="1">
    <source>
        <dbReference type="SAM" id="Phobius"/>
    </source>
</evidence>
<dbReference type="OrthoDB" id="8641981at2"/>
<organism evidence="2 3">
    <name type="scientific">Lampropedia puyangensis</name>
    <dbReference type="NCBI Taxonomy" id="1330072"/>
    <lineage>
        <taxon>Bacteria</taxon>
        <taxon>Pseudomonadati</taxon>
        <taxon>Pseudomonadota</taxon>
        <taxon>Betaproteobacteria</taxon>
        <taxon>Burkholderiales</taxon>
        <taxon>Comamonadaceae</taxon>
        <taxon>Lampropedia</taxon>
    </lineage>
</organism>
<evidence type="ECO:0000313" key="2">
    <source>
        <dbReference type="EMBL" id="THU01934.1"/>
    </source>
</evidence>
<reference evidence="2 3" key="1">
    <citation type="journal article" date="2015" name="Antonie Van Leeuwenhoek">
        <title>Lampropedia puyangensis sp. nov., isolated from symptomatic bark of Populus ? euramericana canker and emended description of Lampropedia hyalina (Ehrenberg 1832) Lee et al. 2004.</title>
        <authorList>
            <person name="Li Y."/>
            <person name="Wang T."/>
            <person name="Piao C.G."/>
            <person name="Wang L.F."/>
            <person name="Tian G.Z."/>
            <person name="Zhu T.H."/>
            <person name="Guo M.W."/>
        </authorList>
    </citation>
    <scope>NUCLEOTIDE SEQUENCE [LARGE SCALE GENOMIC DNA]</scope>
    <source>
        <strain evidence="2 3">2-bin</strain>
    </source>
</reference>
<evidence type="ECO:0000313" key="3">
    <source>
        <dbReference type="Proteomes" id="UP000308917"/>
    </source>
</evidence>
<proteinExistence type="predicted"/>
<comment type="caution">
    <text evidence="2">The sequence shown here is derived from an EMBL/GenBank/DDBJ whole genome shotgun (WGS) entry which is preliminary data.</text>
</comment>